<dbReference type="RefSeq" id="WP_154326197.1">
    <property type="nucleotide sequence ID" value="NZ_WKJO01000001.1"/>
</dbReference>
<gene>
    <name evidence="2" type="ORF">GJR96_08550</name>
</gene>
<feature type="compositionally biased region" description="Basic and acidic residues" evidence="1">
    <location>
        <begin position="31"/>
        <end position="49"/>
    </location>
</feature>
<sequence>MCHEVAQPVVERRTVAVGHGGEVTDPGVGSDEARRFRGSRSENSRELEM</sequence>
<reference evidence="2 3" key="1">
    <citation type="submission" date="2019-11" db="EMBL/GenBank/DDBJ databases">
        <title>Whole genome sequence of Haloferax sp. MBLA0076.</title>
        <authorList>
            <person name="Seo M.-J."/>
            <person name="Cho E.-S."/>
        </authorList>
    </citation>
    <scope>NUCLEOTIDE SEQUENCE [LARGE SCALE GENOMIC DNA]</scope>
    <source>
        <strain evidence="2 3">MBLA0076</strain>
    </source>
</reference>
<dbReference type="EMBL" id="WKJO01000001">
    <property type="protein sequence ID" value="MRX22004.1"/>
    <property type="molecule type" value="Genomic_DNA"/>
</dbReference>
<proteinExistence type="predicted"/>
<evidence type="ECO:0000313" key="2">
    <source>
        <dbReference type="EMBL" id="MRX22004.1"/>
    </source>
</evidence>
<keyword evidence="3" id="KW-1185">Reference proteome</keyword>
<comment type="caution">
    <text evidence="2">The sequence shown here is derived from an EMBL/GenBank/DDBJ whole genome shotgun (WGS) entry which is preliminary data.</text>
</comment>
<accession>A0A6A8GF27</accession>
<evidence type="ECO:0000313" key="3">
    <source>
        <dbReference type="Proteomes" id="UP000439022"/>
    </source>
</evidence>
<name>A0A6A8GF27_9EURY</name>
<organism evidence="2 3">
    <name type="scientific">Haloferax litoreum</name>
    <dbReference type="NCBI Taxonomy" id="2666140"/>
    <lineage>
        <taxon>Archaea</taxon>
        <taxon>Methanobacteriati</taxon>
        <taxon>Methanobacteriota</taxon>
        <taxon>Stenosarchaea group</taxon>
        <taxon>Halobacteria</taxon>
        <taxon>Halobacteriales</taxon>
        <taxon>Haloferacaceae</taxon>
        <taxon>Haloferax</taxon>
    </lineage>
</organism>
<evidence type="ECO:0000256" key="1">
    <source>
        <dbReference type="SAM" id="MobiDB-lite"/>
    </source>
</evidence>
<dbReference type="AlphaFoldDB" id="A0A6A8GF27"/>
<protein>
    <submittedName>
        <fullName evidence="2">Uncharacterized protein</fullName>
    </submittedName>
</protein>
<dbReference type="Proteomes" id="UP000439022">
    <property type="component" value="Unassembled WGS sequence"/>
</dbReference>
<feature type="region of interest" description="Disordered" evidence="1">
    <location>
        <begin position="16"/>
        <end position="49"/>
    </location>
</feature>